<evidence type="ECO:0000313" key="1">
    <source>
        <dbReference type="EMBL" id="CAI9605608.1"/>
    </source>
</evidence>
<evidence type="ECO:0000313" key="2">
    <source>
        <dbReference type="Proteomes" id="UP001162483"/>
    </source>
</evidence>
<protein>
    <recommendedName>
        <fullName evidence="3">Secreted protein</fullName>
    </recommendedName>
</protein>
<name>A0ABN9G891_9NEOB</name>
<comment type="caution">
    <text evidence="1">The sequence shown here is derived from an EMBL/GenBank/DDBJ whole genome shotgun (WGS) entry which is preliminary data.</text>
</comment>
<dbReference type="Proteomes" id="UP001162483">
    <property type="component" value="Unassembled WGS sequence"/>
</dbReference>
<evidence type="ECO:0008006" key="3">
    <source>
        <dbReference type="Google" id="ProtNLM"/>
    </source>
</evidence>
<organism evidence="1 2">
    <name type="scientific">Staurois parvus</name>
    <dbReference type="NCBI Taxonomy" id="386267"/>
    <lineage>
        <taxon>Eukaryota</taxon>
        <taxon>Metazoa</taxon>
        <taxon>Chordata</taxon>
        <taxon>Craniata</taxon>
        <taxon>Vertebrata</taxon>
        <taxon>Euteleostomi</taxon>
        <taxon>Amphibia</taxon>
        <taxon>Batrachia</taxon>
        <taxon>Anura</taxon>
        <taxon>Neobatrachia</taxon>
        <taxon>Ranoidea</taxon>
        <taxon>Ranidae</taxon>
        <taxon>Staurois</taxon>
    </lineage>
</organism>
<gene>
    <name evidence="1" type="ORF">SPARVUS_LOCUS13620472</name>
</gene>
<sequence>MLLRSRVFWAPVRPSHCCVPMPHFPCALSGTPHHCWCVEFFDIGCWQISGRYYSCCQAPNLPWAPIYRLLMLLVWSRVCLGPCTASHCCCLHAHTLPFVPLSGLLTHCWCVEFFD</sequence>
<feature type="non-terminal residue" evidence="1">
    <location>
        <position position="115"/>
    </location>
</feature>
<keyword evidence="2" id="KW-1185">Reference proteome</keyword>
<reference evidence="1" key="1">
    <citation type="submission" date="2023-05" db="EMBL/GenBank/DDBJ databases">
        <authorList>
            <person name="Stuckert A."/>
        </authorList>
    </citation>
    <scope>NUCLEOTIDE SEQUENCE</scope>
</reference>
<dbReference type="EMBL" id="CATNWA010018154">
    <property type="protein sequence ID" value="CAI9605608.1"/>
    <property type="molecule type" value="Genomic_DNA"/>
</dbReference>
<accession>A0ABN9G891</accession>
<proteinExistence type="predicted"/>